<keyword evidence="4" id="KW-1185">Reference proteome</keyword>
<feature type="transmembrane region" description="Helical" evidence="2">
    <location>
        <begin position="1047"/>
        <end position="1071"/>
    </location>
</feature>
<protein>
    <submittedName>
        <fullName evidence="3">Uncharacterized protein</fullName>
    </submittedName>
</protein>
<organism evidence="3 4">
    <name type="scientific">Klebsormidium nitens</name>
    <name type="common">Green alga</name>
    <name type="synonym">Ulothrix nitens</name>
    <dbReference type="NCBI Taxonomy" id="105231"/>
    <lineage>
        <taxon>Eukaryota</taxon>
        <taxon>Viridiplantae</taxon>
        <taxon>Streptophyta</taxon>
        <taxon>Klebsormidiophyceae</taxon>
        <taxon>Klebsormidiales</taxon>
        <taxon>Klebsormidiaceae</taxon>
        <taxon>Klebsormidium</taxon>
    </lineage>
</organism>
<keyword evidence="2" id="KW-0812">Transmembrane</keyword>
<dbReference type="EMBL" id="DF237271">
    <property type="protein sequence ID" value="GAQ86951.1"/>
    <property type="molecule type" value="Genomic_DNA"/>
</dbReference>
<proteinExistence type="predicted"/>
<feature type="compositionally biased region" description="Polar residues" evidence="1">
    <location>
        <begin position="828"/>
        <end position="862"/>
    </location>
</feature>
<evidence type="ECO:0000256" key="1">
    <source>
        <dbReference type="SAM" id="MobiDB-lite"/>
    </source>
</evidence>
<sequence length="1821" mass="188108">MGCGEIPKATLLVLSSDSLGGFPLGTASSGLKLRAIFSQPVAFVDLDKITAANGALDSFTLKTFDNTTSSLTLLLGGAPVTQLNSTQGDPSADRSAWRGLLGPVALDFYVRPAHSLTTVNITLQAGAFADASGIVNVEPASVALFYDPTNPVSLPDFPFVSSIDQTSVTLTFSFTKTCTVNYTLVNQPIGYGPGNWTTLPNPQQKLDPLKTGASVNGSVVVLAGKVARVTVGGLAPNQGYLLLVSAIDQYGNQAQAVSGAALRTRDVAKGAVGDPSLTPGPVAAETAEVFIATASSGDTSTLRYATTPFNPNSLVPTQTAIPSCDPKDTNSQIASNNGTLQFSSSVIVSAIACGNGTSSNIVDQPVATQAAAPILTLPAGPFFDAVSVGLLYNGSMPNTTIKYTFTPAGSPVMTPACPYTGWAGYGRKTAPQADITLTASGTLQAVACSNAGLVSDVVSSGPIFIRVYQTEASLLEPSAVLPIPFTLVESIFGYDLNLPQPNPSTHSSPASAPRVIQTDASLLAPYTVSLNTSTPGATIRYIHSPLTGPVLTSPLTCNTPEALVADVITGDVVLWESGVLTAITCKDGIFDSDVTVKRLTLQASPPKFTPTKGLGPFNLTITTRTSGALLLYTSDPKIPLRCPSLATLSGGSSGPSTSAPPSNFTLAPTVFSGTTPVVVPVTGTALWRATACPAGGVSLSPSAEVNATVVVAQIDPSLLPAGQAQVTAEVTILDANLSIFNDTKAQLRFETAIASAISLYKNLNVSPNNVIVTSIVLAGPPAGPPAGSAGRSTLETGPRFKQTGTQRRLLASNQTSANATSAKVASVGPTSSTAPSNQSLPSITVSSAPQSSNASLENSDPGTNTTSLVVQFTVVTTPVLAPAVRSALTASVQNGTLASALTGAGFKVGGSSGPVSGPPVAVSSSSLVPTGASAPGAAQNVTNGTVVPVSVTAANGVALTATGLQFAAADAQNCVFTAQSGGCTLSPSANKQCARLVNYTLITAAGPAGTACPVGLSPLLTRVQAFEGCPVEQCGGSGGSGGSSLPVGVWVVIAVLIAVLFVTLIGGLILYRARSRRAREPRTAKDPETTWQAPVRSAPTASHFQSGGDVGMRGAPMWDSATVARAGHSDVADARERQAGAEEGSIVDFETYCEAWDRRFVNSAGGRQAGPIHTTSDAGDETSTEPIHTGAEFEDKPVDDGHVAIEERLLTKARERVHTEAEEPCKKKQRQRTLSISYDDTSPIVDPLNVESSASGPIFDAPSLIAPTQSPMHADFLDQSKSGSLVLGSALSSPAETSAVNTALVSSEPEGFEGANAAAKRVRAGGKGFSEDSMEEVVLEMMRIDQESVARPGFASPAGAAKPQGLGGVWEEGKVTEKVTSVEGGAVTLTAFENWPLTAPQQETVNEMTSQIRVGLTPRDVSPSMMRRGGVPLPARNPSPGNGSRNPGLPPRGLPVTGAKTPGLPRSTSPGLPRSQSPAEGAGKMIHRSSTPPYSAAPNPESSGLPRRAKTPDLLQRPREALTRYSQGFLTHRSSPSTPIKGRPESGELVGTEAAPESAEKRRSKSCERPRERSDSDERIDRELKNLIVQMKEGMECPEPLVVNFDDKDGVSAEGVPADGTGAISDAVDASKEGGNGSRNGSGTGSVKRSESLSKLGKRIGSWMKGEPRGIPSVPVSEIHVVNRTSEKLEAGSVTDADDDRSSMMGDSERSVGSTAVAHDPQGFRVWAWLRTAAHPDARSVVSEPDAAEMRASEPEVCASDPEMGEVHARVEGDSSGEASFWKKRIFGRSLSTMTFNSPPKDGAQEEQRQQLRPSWAAVSY</sequence>
<keyword evidence="2" id="KW-1133">Transmembrane helix</keyword>
<reference evidence="3 4" key="1">
    <citation type="journal article" date="2014" name="Nat. Commun.">
        <title>Klebsormidium flaccidum genome reveals primary factors for plant terrestrial adaptation.</title>
        <authorList>
            <person name="Hori K."/>
            <person name="Maruyama F."/>
            <person name="Fujisawa T."/>
            <person name="Togashi T."/>
            <person name="Yamamoto N."/>
            <person name="Seo M."/>
            <person name="Sato S."/>
            <person name="Yamada T."/>
            <person name="Mori H."/>
            <person name="Tajima N."/>
            <person name="Moriyama T."/>
            <person name="Ikeuchi M."/>
            <person name="Watanabe M."/>
            <person name="Wada H."/>
            <person name="Kobayashi K."/>
            <person name="Saito M."/>
            <person name="Masuda T."/>
            <person name="Sasaki-Sekimoto Y."/>
            <person name="Mashiguchi K."/>
            <person name="Awai K."/>
            <person name="Shimojima M."/>
            <person name="Masuda S."/>
            <person name="Iwai M."/>
            <person name="Nobusawa T."/>
            <person name="Narise T."/>
            <person name="Kondo S."/>
            <person name="Saito H."/>
            <person name="Sato R."/>
            <person name="Murakawa M."/>
            <person name="Ihara Y."/>
            <person name="Oshima-Yamada Y."/>
            <person name="Ohtaka K."/>
            <person name="Satoh M."/>
            <person name="Sonobe K."/>
            <person name="Ishii M."/>
            <person name="Ohtani R."/>
            <person name="Kanamori-Sato M."/>
            <person name="Honoki R."/>
            <person name="Miyazaki D."/>
            <person name="Mochizuki H."/>
            <person name="Umetsu J."/>
            <person name="Higashi K."/>
            <person name="Shibata D."/>
            <person name="Kamiya Y."/>
            <person name="Sato N."/>
            <person name="Nakamura Y."/>
            <person name="Tabata S."/>
            <person name="Ida S."/>
            <person name="Kurokawa K."/>
            <person name="Ohta H."/>
        </authorList>
    </citation>
    <scope>NUCLEOTIDE SEQUENCE [LARGE SCALE GENOMIC DNA]</scope>
    <source>
        <strain evidence="3 4">NIES-2285</strain>
    </source>
</reference>
<name>A0A1Y1ICX2_KLENI</name>
<feature type="region of interest" description="Disordered" evidence="1">
    <location>
        <begin position="1415"/>
        <end position="1581"/>
    </location>
</feature>
<feature type="compositionally biased region" description="Basic and acidic residues" evidence="1">
    <location>
        <begin position="1078"/>
        <end position="1088"/>
    </location>
</feature>
<feature type="region of interest" description="Disordered" evidence="1">
    <location>
        <begin position="1612"/>
        <end position="1653"/>
    </location>
</feature>
<evidence type="ECO:0000313" key="3">
    <source>
        <dbReference type="EMBL" id="GAQ86951.1"/>
    </source>
</evidence>
<feature type="compositionally biased region" description="Basic and acidic residues" evidence="1">
    <location>
        <begin position="1215"/>
        <end position="1226"/>
    </location>
</feature>
<evidence type="ECO:0000313" key="4">
    <source>
        <dbReference type="Proteomes" id="UP000054558"/>
    </source>
</evidence>
<dbReference type="Proteomes" id="UP000054558">
    <property type="component" value="Unassembled WGS sequence"/>
</dbReference>
<feature type="region of interest" description="Disordered" evidence="1">
    <location>
        <begin position="1687"/>
        <end position="1716"/>
    </location>
</feature>
<accession>A0A1Y1ICX2</accession>
<feature type="compositionally biased region" description="Gly residues" evidence="1">
    <location>
        <begin position="1634"/>
        <end position="1644"/>
    </location>
</feature>
<feature type="region of interest" description="Disordered" evidence="1">
    <location>
        <begin position="1077"/>
        <end position="1112"/>
    </location>
</feature>
<feature type="region of interest" description="Disordered" evidence="1">
    <location>
        <begin position="1164"/>
        <end position="1185"/>
    </location>
</feature>
<evidence type="ECO:0000256" key="2">
    <source>
        <dbReference type="SAM" id="Phobius"/>
    </source>
</evidence>
<feature type="compositionally biased region" description="Polar residues" evidence="1">
    <location>
        <begin position="1466"/>
        <end position="1478"/>
    </location>
</feature>
<feature type="compositionally biased region" description="Basic and acidic residues" evidence="1">
    <location>
        <begin position="1558"/>
        <end position="1581"/>
    </location>
</feature>
<feature type="region of interest" description="Disordered" evidence="1">
    <location>
        <begin position="1215"/>
        <end position="1234"/>
    </location>
</feature>
<keyword evidence="2" id="KW-0472">Membrane</keyword>
<feature type="region of interest" description="Disordered" evidence="1">
    <location>
        <begin position="783"/>
        <end position="862"/>
    </location>
</feature>
<feature type="region of interest" description="Disordered" evidence="1">
    <location>
        <begin position="1793"/>
        <end position="1821"/>
    </location>
</feature>
<feature type="compositionally biased region" description="Low complexity" evidence="1">
    <location>
        <begin position="811"/>
        <end position="822"/>
    </location>
</feature>
<gene>
    <name evidence="3" type="ORF">KFL_003220130</name>
</gene>
<feature type="compositionally biased region" description="Polar residues" evidence="1">
    <location>
        <begin position="1524"/>
        <end position="1538"/>
    </location>
</feature>